<feature type="region of interest" description="Disordered" evidence="3">
    <location>
        <begin position="688"/>
        <end position="734"/>
    </location>
</feature>
<keyword evidence="2" id="KW-0378">Hydrolase</keyword>
<dbReference type="InterPro" id="IPR004947">
    <property type="entry name" value="DNase_II"/>
</dbReference>
<dbReference type="OrthoDB" id="10261598at2759"/>
<evidence type="ECO:0000256" key="3">
    <source>
        <dbReference type="SAM" id="MobiDB-lite"/>
    </source>
</evidence>
<feature type="compositionally biased region" description="Basic and acidic residues" evidence="3">
    <location>
        <begin position="584"/>
        <end position="599"/>
    </location>
</feature>
<organism evidence="4 5">
    <name type="scientific">Cavenderia fasciculata</name>
    <name type="common">Slime mold</name>
    <name type="synonym">Dictyostelium fasciculatum</name>
    <dbReference type="NCBI Taxonomy" id="261658"/>
    <lineage>
        <taxon>Eukaryota</taxon>
        <taxon>Amoebozoa</taxon>
        <taxon>Evosea</taxon>
        <taxon>Eumycetozoa</taxon>
        <taxon>Dictyostelia</taxon>
        <taxon>Acytosteliales</taxon>
        <taxon>Cavenderiaceae</taxon>
        <taxon>Cavenderia</taxon>
    </lineage>
</organism>
<reference evidence="5" key="1">
    <citation type="journal article" date="2011" name="Genome Res.">
        <title>Phylogeny-wide analysis of social amoeba genomes highlights ancient origins for complex intercellular communication.</title>
        <authorList>
            <person name="Heidel A.J."/>
            <person name="Lawal H.M."/>
            <person name="Felder M."/>
            <person name="Schilde C."/>
            <person name="Helps N.R."/>
            <person name="Tunggal B."/>
            <person name="Rivero F."/>
            <person name="John U."/>
            <person name="Schleicher M."/>
            <person name="Eichinger L."/>
            <person name="Platzer M."/>
            <person name="Noegel A.A."/>
            <person name="Schaap P."/>
            <person name="Gloeckner G."/>
        </authorList>
    </citation>
    <scope>NUCLEOTIDE SEQUENCE [LARGE SCALE GENOMIC DNA]</scope>
    <source>
        <strain evidence="5">SH3</strain>
    </source>
</reference>
<evidence type="ECO:0000313" key="5">
    <source>
        <dbReference type="Proteomes" id="UP000007797"/>
    </source>
</evidence>
<evidence type="ECO:0000256" key="2">
    <source>
        <dbReference type="ARBA" id="ARBA00022801"/>
    </source>
</evidence>
<dbReference type="RefSeq" id="XP_004366626.1">
    <property type="nucleotide sequence ID" value="XM_004366569.1"/>
</dbReference>
<sequence length="734" mass="83403">MGDLYLYYDSDMHEHQFMQGKFLRSRYSAFGQVLKTIEDDANDYIGFNNDFGHENLARNNPFGEYNHEKGMIAWDNTQGIYIQHSIPKFPNGGGYLKKVDKFYTIDPKPDYPDDEDSLEFLRFSLLGWPWANDGGGYYTTFASNIMGDRTCANTNSGTYPYKLPKIGQMLKNFGFPDGVPHPQPQDTANVLKSASYAQHIFCMSLDGTNFQDIMALFQDLMPNKYSPMPDNMLFVTKTGDLQTNFAYKQLKDVVRDGVYKKVMHQRGDDTKKIYALAKYQGNKNLWTDSLFMADESCDPGNDDLEVNQPCIPTWVEDIPPLTLTAYNLGKAFDPARFKFPKFTTTFVQGQSSQLFAWGAGYGEEADHSKIGILEDENHPNYKIWNVCFSGSNLQQKKGSVLICLKKDSLVEAFKNLQLNAPDTQVSPGSGTVWAENIRMQSRSWTAKRSWDPEGDFAKYFKSHSAQLVCDAIRNTKVANPESFKPEMFAGQPKDVQILYTTIIEHYLFTRQSNPTNAPITTLEDFYTGLNLIRPVTNVPPPMQARKQPPLPTTHRPSAVTTTQPAVKKRLVSDMEAQTTSAVNNRKEEEGPPKKRMRSEEKRAALQGIIDDIDIFTYEIKSIQKLVNFGLEQADDEGVDDWIKPYILEKNQEIKKLCDTFYQAKKLQMEELEANTILYDCDVELPIETDTTNADGQDPPKPQDTPMEEEKSDPIIQLVGQTSKKDINDRCNQSK</sequence>
<dbReference type="AlphaFoldDB" id="F4Q1M1"/>
<dbReference type="GO" id="GO:0004531">
    <property type="term" value="F:deoxyribonuclease II activity"/>
    <property type="evidence" value="ECO:0007669"/>
    <property type="project" value="InterPro"/>
</dbReference>
<evidence type="ECO:0000256" key="1">
    <source>
        <dbReference type="ARBA" id="ARBA00007527"/>
    </source>
</evidence>
<gene>
    <name evidence="4" type="ORF">DFA_04218</name>
</gene>
<name>F4Q1M1_CACFS</name>
<protein>
    <submittedName>
        <fullName evidence="4">Uncharacterized protein</fullName>
    </submittedName>
</protein>
<dbReference type="KEGG" id="dfa:DFA_04218"/>
<comment type="similarity">
    <text evidence="1">Belongs to the DNase II family.</text>
</comment>
<dbReference type="Proteomes" id="UP000007797">
    <property type="component" value="Unassembled WGS sequence"/>
</dbReference>
<feature type="compositionally biased region" description="Polar residues" evidence="3">
    <location>
        <begin position="554"/>
        <end position="564"/>
    </location>
</feature>
<dbReference type="Pfam" id="PF03265">
    <property type="entry name" value="DNase_II"/>
    <property type="match status" value="1"/>
</dbReference>
<dbReference type="PANTHER" id="PTHR10858">
    <property type="entry name" value="DEOXYRIBONUCLEASE II"/>
    <property type="match status" value="1"/>
</dbReference>
<accession>F4Q1M1</accession>
<keyword evidence="5" id="KW-1185">Reference proteome</keyword>
<proteinExistence type="inferred from homology"/>
<dbReference type="EMBL" id="GL883018">
    <property type="protein sequence ID" value="EGG18722.1"/>
    <property type="molecule type" value="Genomic_DNA"/>
</dbReference>
<dbReference type="PANTHER" id="PTHR10858:SF23">
    <property type="entry name" value="DEOXYRIBONUCLEASE II"/>
    <property type="match status" value="1"/>
</dbReference>
<feature type="region of interest" description="Disordered" evidence="3">
    <location>
        <begin position="537"/>
        <end position="599"/>
    </location>
</feature>
<dbReference type="GeneID" id="14870717"/>
<evidence type="ECO:0000313" key="4">
    <source>
        <dbReference type="EMBL" id="EGG18722.1"/>
    </source>
</evidence>